<dbReference type="EMBL" id="VSWC01000105">
    <property type="protein sequence ID" value="KAA1087703.1"/>
    <property type="molecule type" value="Genomic_DNA"/>
</dbReference>
<evidence type="ECO:0000256" key="1">
    <source>
        <dbReference type="ARBA" id="ARBA00022664"/>
    </source>
</evidence>
<dbReference type="GO" id="GO:0006397">
    <property type="term" value="P:mRNA processing"/>
    <property type="evidence" value="ECO:0007669"/>
    <property type="project" value="UniProtKB-KW"/>
</dbReference>
<keyword evidence="2" id="KW-0863">Zinc-finger</keyword>
<dbReference type="Pfam" id="PF14223">
    <property type="entry name" value="Retrotran_gag_2"/>
    <property type="match status" value="1"/>
</dbReference>
<dbReference type="SUPFAM" id="SSF57756">
    <property type="entry name" value="Retrovirus zinc finger-like domains"/>
    <property type="match status" value="1"/>
</dbReference>
<dbReference type="InterPro" id="IPR036875">
    <property type="entry name" value="Znf_CCHC_sf"/>
</dbReference>
<dbReference type="PANTHER" id="PTHR47481">
    <property type="match status" value="1"/>
</dbReference>
<keyword evidence="6" id="KW-1185">Reference proteome</keyword>
<comment type="caution">
    <text evidence="5">The sequence shown here is derived from an EMBL/GenBank/DDBJ whole genome shotgun (WGS) entry which is preliminary data.</text>
</comment>
<organism evidence="5 6">
    <name type="scientific">Puccinia graminis f. sp. tritici</name>
    <dbReference type="NCBI Taxonomy" id="56615"/>
    <lineage>
        <taxon>Eukaryota</taxon>
        <taxon>Fungi</taxon>
        <taxon>Dikarya</taxon>
        <taxon>Basidiomycota</taxon>
        <taxon>Pucciniomycotina</taxon>
        <taxon>Pucciniomycetes</taxon>
        <taxon>Pucciniales</taxon>
        <taxon>Pucciniaceae</taxon>
        <taxon>Puccinia</taxon>
    </lineage>
</organism>
<feature type="compositionally biased region" description="Acidic residues" evidence="3">
    <location>
        <begin position="329"/>
        <end position="345"/>
    </location>
</feature>
<dbReference type="InterPro" id="IPR001878">
    <property type="entry name" value="Znf_CCHC"/>
</dbReference>
<protein>
    <recommendedName>
        <fullName evidence="4">CCHC-type domain-containing protein</fullName>
    </recommendedName>
</protein>
<dbReference type="Proteomes" id="UP000324748">
    <property type="component" value="Unassembled WGS sequence"/>
</dbReference>
<dbReference type="GO" id="GO:0003676">
    <property type="term" value="F:nucleic acid binding"/>
    <property type="evidence" value="ECO:0007669"/>
    <property type="project" value="InterPro"/>
</dbReference>
<proteinExistence type="predicted"/>
<sequence length="345" mass="38232">MTTTSVTLSSQPGPPQQVMRPIVATAPTRLWLSITPIISNLSIANMPIRQMNNPSALIQTVPTLDVNSITFPSWRNRLQNVLQIQGVLDIVNKSLPRPNNGDSKEGKLAVRSPEQRGYNPEDYGADWDALSDMACSTIQMTLSSDLAIRYETVKPASKLFSTICDAYEKNTRARRLQLQDAFWMARHDPNQPIAKWIARIRMAASDLASVKLTPSDQQICDRLIRGLDDSWKTIRDHLAYSPNEISLDDAFGALESHEISTNSSLDHSDQLQLASAAVKGKGRPRCYTCGEKGHHSADCPKKKSFKSSSRSVEARAGATLVAQLGNYESNEDEDDSFDEEIDVWG</sequence>
<gene>
    <name evidence="5" type="ORF">PGT21_035892</name>
</gene>
<dbReference type="AlphaFoldDB" id="A0A5B0NFV0"/>
<dbReference type="PANTHER" id="PTHR47481:SF7">
    <property type="entry name" value="CCHC-TYPE DOMAIN-CONTAINING PROTEIN"/>
    <property type="match status" value="1"/>
</dbReference>
<feature type="region of interest" description="Disordered" evidence="3">
    <location>
        <begin position="323"/>
        <end position="345"/>
    </location>
</feature>
<evidence type="ECO:0000313" key="5">
    <source>
        <dbReference type="EMBL" id="KAA1087703.1"/>
    </source>
</evidence>
<feature type="domain" description="CCHC-type" evidence="4">
    <location>
        <begin position="285"/>
        <end position="301"/>
    </location>
</feature>
<evidence type="ECO:0000256" key="2">
    <source>
        <dbReference type="PROSITE-ProRule" id="PRU00047"/>
    </source>
</evidence>
<dbReference type="SMART" id="SM00343">
    <property type="entry name" value="ZnF_C2HC"/>
    <property type="match status" value="1"/>
</dbReference>
<dbReference type="Pfam" id="PF00098">
    <property type="entry name" value="zf-CCHC"/>
    <property type="match status" value="1"/>
</dbReference>
<dbReference type="PROSITE" id="PS50158">
    <property type="entry name" value="ZF_CCHC"/>
    <property type="match status" value="1"/>
</dbReference>
<evidence type="ECO:0000259" key="4">
    <source>
        <dbReference type="PROSITE" id="PS50158"/>
    </source>
</evidence>
<accession>A0A5B0NFV0</accession>
<keyword evidence="2" id="KW-0479">Metal-binding</keyword>
<dbReference type="OrthoDB" id="2508351at2759"/>
<evidence type="ECO:0000256" key="3">
    <source>
        <dbReference type="SAM" id="MobiDB-lite"/>
    </source>
</evidence>
<reference evidence="5 6" key="1">
    <citation type="submission" date="2019-05" db="EMBL/GenBank/DDBJ databases">
        <title>Emergence of the Ug99 lineage of the wheat stem rust pathogen through somatic hybridization.</title>
        <authorList>
            <person name="Li F."/>
            <person name="Upadhyaya N.M."/>
            <person name="Sperschneider J."/>
            <person name="Matny O."/>
            <person name="Nguyen-Phuc H."/>
            <person name="Mago R."/>
            <person name="Raley C."/>
            <person name="Miller M.E."/>
            <person name="Silverstein K.A.T."/>
            <person name="Henningsen E."/>
            <person name="Hirsch C.D."/>
            <person name="Visser B."/>
            <person name="Pretorius Z.A."/>
            <person name="Steffenson B.J."/>
            <person name="Schwessinger B."/>
            <person name="Dodds P.N."/>
            <person name="Figueroa M."/>
        </authorList>
    </citation>
    <scope>NUCLEOTIDE SEQUENCE [LARGE SCALE GENOMIC DNA]</scope>
    <source>
        <strain evidence="5">21-0</strain>
    </source>
</reference>
<name>A0A5B0NFV0_PUCGR</name>
<dbReference type="Gene3D" id="4.10.60.10">
    <property type="entry name" value="Zinc finger, CCHC-type"/>
    <property type="match status" value="1"/>
</dbReference>
<feature type="region of interest" description="Disordered" evidence="3">
    <location>
        <begin position="94"/>
        <end position="120"/>
    </location>
</feature>
<keyword evidence="2" id="KW-0862">Zinc</keyword>
<evidence type="ECO:0000313" key="6">
    <source>
        <dbReference type="Proteomes" id="UP000324748"/>
    </source>
</evidence>
<keyword evidence="1" id="KW-0507">mRNA processing</keyword>
<dbReference type="GO" id="GO:0008270">
    <property type="term" value="F:zinc ion binding"/>
    <property type="evidence" value="ECO:0007669"/>
    <property type="project" value="UniProtKB-KW"/>
</dbReference>